<feature type="active site" evidence="9">
    <location>
        <position position="16"/>
    </location>
</feature>
<evidence type="ECO:0000256" key="9">
    <source>
        <dbReference type="HAMAP-Rule" id="MF_00061"/>
    </source>
</evidence>
<feature type="domain" description="GHMP kinase N-terminal" evidence="10">
    <location>
        <begin position="78"/>
        <end position="149"/>
    </location>
</feature>
<dbReference type="PANTHER" id="PTHR43527">
    <property type="entry name" value="4-DIPHOSPHOCYTIDYL-2-C-METHYL-D-ERYTHRITOL KINASE, CHLOROPLASTIC"/>
    <property type="match status" value="1"/>
</dbReference>
<organism evidence="12 13">
    <name type="scientific">Treponema socranskii subsp. socranskii VPI DR56BR1116 = ATCC 35536</name>
    <dbReference type="NCBI Taxonomy" id="1125725"/>
    <lineage>
        <taxon>Bacteria</taxon>
        <taxon>Pseudomonadati</taxon>
        <taxon>Spirochaetota</taxon>
        <taxon>Spirochaetia</taxon>
        <taxon>Spirochaetales</taxon>
        <taxon>Treponemataceae</taxon>
        <taxon>Treponema</taxon>
    </lineage>
</organism>
<dbReference type="EC" id="2.7.1.148" evidence="2 9"/>
<evidence type="ECO:0000313" key="13">
    <source>
        <dbReference type="Proteomes" id="UP000016412"/>
    </source>
</evidence>
<evidence type="ECO:0000256" key="7">
    <source>
        <dbReference type="ARBA" id="ARBA00022840"/>
    </source>
</evidence>
<evidence type="ECO:0000313" key="12">
    <source>
        <dbReference type="EMBL" id="ERF61901.1"/>
    </source>
</evidence>
<accession>U1FQX3</accession>
<comment type="similarity">
    <text evidence="1 9">Belongs to the GHMP kinase family. IspE subfamily.</text>
</comment>
<dbReference type="PATRIC" id="fig|1125725.3.peg.53"/>
<dbReference type="EMBL" id="AUZJ01000002">
    <property type="protein sequence ID" value="ERF61901.1"/>
    <property type="molecule type" value="Genomic_DNA"/>
</dbReference>
<dbReference type="UniPathway" id="UPA00056">
    <property type="reaction ID" value="UER00094"/>
</dbReference>
<protein>
    <recommendedName>
        <fullName evidence="3 9">4-diphosphocytidyl-2-C-methyl-D-erythritol kinase</fullName>
        <shortName evidence="9">CMK</shortName>
        <ecNumber evidence="2 9">2.7.1.148</ecNumber>
    </recommendedName>
    <alternativeName>
        <fullName evidence="8 9">4-(cytidine-5'-diphospho)-2-C-methyl-D-erythritol kinase</fullName>
    </alternativeName>
</protein>
<keyword evidence="9" id="KW-0414">Isoprene biosynthesis</keyword>
<dbReference type="AlphaFoldDB" id="U1FQX3"/>
<evidence type="ECO:0000256" key="3">
    <source>
        <dbReference type="ARBA" id="ARBA00017473"/>
    </source>
</evidence>
<reference evidence="12 13" key="1">
    <citation type="submission" date="2013-08" db="EMBL/GenBank/DDBJ databases">
        <authorList>
            <person name="Durkin A.S."/>
            <person name="Haft D.R."/>
            <person name="McCorrison J."/>
            <person name="Torralba M."/>
            <person name="Gillis M."/>
            <person name="Haft D.H."/>
            <person name="Methe B."/>
            <person name="Sutton G."/>
            <person name="Nelson K.E."/>
        </authorList>
    </citation>
    <scope>NUCLEOTIDE SEQUENCE [LARGE SCALE GENOMIC DNA]</scope>
    <source>
        <strain evidence="12 13">VPI DR56BR1116</strain>
    </source>
</reference>
<name>U1FQX3_TRESO</name>
<dbReference type="InterPro" id="IPR036554">
    <property type="entry name" value="GHMP_kinase_C_sf"/>
</dbReference>
<comment type="caution">
    <text evidence="12">The sequence shown here is derived from an EMBL/GenBank/DDBJ whole genome shotgun (WGS) entry which is preliminary data.</text>
</comment>
<dbReference type="GO" id="GO:0005524">
    <property type="term" value="F:ATP binding"/>
    <property type="evidence" value="ECO:0007669"/>
    <property type="project" value="UniProtKB-UniRule"/>
</dbReference>
<feature type="domain" description="GHMP kinase C-terminal" evidence="11">
    <location>
        <begin position="227"/>
        <end position="284"/>
    </location>
</feature>
<dbReference type="NCBIfam" id="TIGR00154">
    <property type="entry name" value="ispE"/>
    <property type="match status" value="1"/>
</dbReference>
<dbReference type="HAMAP" id="MF_00061">
    <property type="entry name" value="IspE"/>
    <property type="match status" value="1"/>
</dbReference>
<feature type="binding site" evidence="9">
    <location>
        <begin position="99"/>
        <end position="109"/>
    </location>
    <ligand>
        <name>ATP</name>
        <dbReference type="ChEBI" id="CHEBI:30616"/>
    </ligand>
</feature>
<comment type="catalytic activity">
    <reaction evidence="9">
        <text>4-CDP-2-C-methyl-D-erythritol + ATP = 4-CDP-2-C-methyl-D-erythritol 2-phosphate + ADP + H(+)</text>
        <dbReference type="Rhea" id="RHEA:18437"/>
        <dbReference type="ChEBI" id="CHEBI:15378"/>
        <dbReference type="ChEBI" id="CHEBI:30616"/>
        <dbReference type="ChEBI" id="CHEBI:57823"/>
        <dbReference type="ChEBI" id="CHEBI:57919"/>
        <dbReference type="ChEBI" id="CHEBI:456216"/>
        <dbReference type="EC" id="2.7.1.148"/>
    </reaction>
</comment>
<evidence type="ECO:0000256" key="5">
    <source>
        <dbReference type="ARBA" id="ARBA00022741"/>
    </source>
</evidence>
<dbReference type="GO" id="GO:0050515">
    <property type="term" value="F:4-(cytidine 5'-diphospho)-2-C-methyl-D-erythritol kinase activity"/>
    <property type="evidence" value="ECO:0007669"/>
    <property type="project" value="UniProtKB-UniRule"/>
</dbReference>
<dbReference type="SUPFAM" id="SSF54211">
    <property type="entry name" value="Ribosomal protein S5 domain 2-like"/>
    <property type="match status" value="1"/>
</dbReference>
<dbReference type="GO" id="GO:0019288">
    <property type="term" value="P:isopentenyl diphosphate biosynthetic process, methylerythritol 4-phosphate pathway"/>
    <property type="evidence" value="ECO:0007669"/>
    <property type="project" value="UniProtKB-UniRule"/>
</dbReference>
<evidence type="ECO:0000256" key="6">
    <source>
        <dbReference type="ARBA" id="ARBA00022777"/>
    </source>
</evidence>
<proteinExistence type="inferred from homology"/>
<comment type="pathway">
    <text evidence="9">Isoprenoid biosynthesis; isopentenyl diphosphate biosynthesis via DXP pathway; isopentenyl diphosphate from 1-deoxy-D-xylulose 5-phosphate: step 3/6.</text>
</comment>
<dbReference type="eggNOG" id="COG1947">
    <property type="taxonomic scope" value="Bacteria"/>
</dbReference>
<dbReference type="GO" id="GO:0016114">
    <property type="term" value="P:terpenoid biosynthetic process"/>
    <property type="evidence" value="ECO:0007669"/>
    <property type="project" value="UniProtKB-UniRule"/>
</dbReference>
<evidence type="ECO:0000259" key="10">
    <source>
        <dbReference type="Pfam" id="PF00288"/>
    </source>
</evidence>
<dbReference type="InterPro" id="IPR004424">
    <property type="entry name" value="IspE"/>
</dbReference>
<dbReference type="STRING" id="1125725.HMPREF1325_1798"/>
<keyword evidence="5 9" id="KW-0547">Nucleotide-binding</keyword>
<gene>
    <name evidence="9 12" type="primary">ispE</name>
    <name evidence="12" type="ORF">HMPREF1325_1798</name>
</gene>
<evidence type="ECO:0000259" key="11">
    <source>
        <dbReference type="Pfam" id="PF08544"/>
    </source>
</evidence>
<evidence type="ECO:0000256" key="4">
    <source>
        <dbReference type="ARBA" id="ARBA00022679"/>
    </source>
</evidence>
<keyword evidence="6 9" id="KW-0418">Kinase</keyword>
<evidence type="ECO:0000256" key="1">
    <source>
        <dbReference type="ARBA" id="ARBA00009684"/>
    </source>
</evidence>
<feature type="active site" evidence="9">
    <location>
        <position position="141"/>
    </location>
</feature>
<dbReference type="Gene3D" id="3.30.230.10">
    <property type="match status" value="1"/>
</dbReference>
<dbReference type="Pfam" id="PF00288">
    <property type="entry name" value="GHMP_kinases_N"/>
    <property type="match status" value="1"/>
</dbReference>
<dbReference type="InterPro" id="IPR013750">
    <property type="entry name" value="GHMP_kinase_C_dom"/>
</dbReference>
<dbReference type="PIRSF" id="PIRSF010376">
    <property type="entry name" value="IspE"/>
    <property type="match status" value="1"/>
</dbReference>
<dbReference type="InterPro" id="IPR006204">
    <property type="entry name" value="GHMP_kinase_N_dom"/>
</dbReference>
<dbReference type="Pfam" id="PF08544">
    <property type="entry name" value="GHMP_kinases_C"/>
    <property type="match status" value="1"/>
</dbReference>
<keyword evidence="4 9" id="KW-0808">Transferase</keyword>
<evidence type="ECO:0000256" key="8">
    <source>
        <dbReference type="ARBA" id="ARBA00032554"/>
    </source>
</evidence>
<dbReference type="InterPro" id="IPR014721">
    <property type="entry name" value="Ribsml_uS5_D2-typ_fold_subgr"/>
</dbReference>
<evidence type="ECO:0000256" key="2">
    <source>
        <dbReference type="ARBA" id="ARBA00012052"/>
    </source>
</evidence>
<comment type="function">
    <text evidence="9">Catalyzes the phosphorylation of the position 2 hydroxy group of 4-diphosphocytidyl-2C-methyl-D-erythritol.</text>
</comment>
<dbReference type="SUPFAM" id="SSF55060">
    <property type="entry name" value="GHMP Kinase, C-terminal domain"/>
    <property type="match status" value="1"/>
</dbReference>
<dbReference type="PANTHER" id="PTHR43527:SF2">
    <property type="entry name" value="4-DIPHOSPHOCYTIDYL-2-C-METHYL-D-ERYTHRITOL KINASE, CHLOROPLASTIC"/>
    <property type="match status" value="1"/>
</dbReference>
<sequence length="295" mass="31414">MIEYMRTEICVTAPAKINIGLHVLPGCVNGFHRIESIFQTVTLFDTLVVRASEKNGCVVDCEGMELPSDNTISLSYTAFRSVTGIDNFGVRVELKKRIPSGGGLGGGSSDAAACIRAFEALNDITLSVRQLEAIASSIGSDVFFFLLCGAEGCAVVTGRGEIVKPIRARSDLCILLVFPGVHSSTKEAYALLDESFAAGKIAPCPAYADLETVYTTPVSGWSFVNSFTPSLVSRFPEIGFALDDLRRAGASYAEMSGSGSTVYGIFPSEEEAENARSVLASSWKGCIAVRPFQST</sequence>
<dbReference type="Gene3D" id="3.30.70.890">
    <property type="entry name" value="GHMP kinase, C-terminal domain"/>
    <property type="match status" value="1"/>
</dbReference>
<dbReference type="InterPro" id="IPR020568">
    <property type="entry name" value="Ribosomal_Su5_D2-typ_SF"/>
</dbReference>
<keyword evidence="7 9" id="KW-0067">ATP-binding</keyword>
<dbReference type="Proteomes" id="UP000016412">
    <property type="component" value="Unassembled WGS sequence"/>
</dbReference>